<protein>
    <submittedName>
        <fullName evidence="2">Transposase</fullName>
    </submittedName>
</protein>
<name>A0ABQ1MTD1_9BACT</name>
<dbReference type="InterPro" id="IPR002686">
    <property type="entry name" value="Transposase_17"/>
</dbReference>
<dbReference type="Gene3D" id="3.30.70.1290">
    <property type="entry name" value="Transposase IS200-like"/>
    <property type="match status" value="1"/>
</dbReference>
<dbReference type="PANTHER" id="PTHR36966">
    <property type="entry name" value="REP-ASSOCIATED TYROSINE TRANSPOSASE"/>
    <property type="match status" value="1"/>
</dbReference>
<dbReference type="Proteomes" id="UP000636010">
    <property type="component" value="Unassembled WGS sequence"/>
</dbReference>
<dbReference type="SMART" id="SM01321">
    <property type="entry name" value="Y1_Tnp"/>
    <property type="match status" value="1"/>
</dbReference>
<dbReference type="RefSeq" id="WP_188464993.1">
    <property type="nucleotide sequence ID" value="NZ_BAABHU010000010.1"/>
</dbReference>
<accession>A0ABQ1MTD1</accession>
<keyword evidence="3" id="KW-1185">Reference proteome</keyword>
<gene>
    <name evidence="2" type="ORF">GCM10011506_30250</name>
</gene>
<dbReference type="EMBL" id="BMEC01000010">
    <property type="protein sequence ID" value="GGC42612.1"/>
    <property type="molecule type" value="Genomic_DNA"/>
</dbReference>
<organism evidence="2 3">
    <name type="scientific">Marivirga lumbricoides</name>
    <dbReference type="NCBI Taxonomy" id="1046115"/>
    <lineage>
        <taxon>Bacteria</taxon>
        <taxon>Pseudomonadati</taxon>
        <taxon>Bacteroidota</taxon>
        <taxon>Cytophagia</taxon>
        <taxon>Cytophagales</taxon>
        <taxon>Marivirgaceae</taxon>
        <taxon>Marivirga</taxon>
    </lineage>
</organism>
<proteinExistence type="predicted"/>
<evidence type="ECO:0000313" key="3">
    <source>
        <dbReference type="Proteomes" id="UP000636010"/>
    </source>
</evidence>
<dbReference type="SUPFAM" id="SSF143422">
    <property type="entry name" value="Transposase IS200-like"/>
    <property type="match status" value="1"/>
</dbReference>
<reference evidence="3" key="1">
    <citation type="journal article" date="2019" name="Int. J. Syst. Evol. Microbiol.">
        <title>The Global Catalogue of Microorganisms (GCM) 10K type strain sequencing project: providing services to taxonomists for standard genome sequencing and annotation.</title>
        <authorList>
            <consortium name="The Broad Institute Genomics Platform"/>
            <consortium name="The Broad Institute Genome Sequencing Center for Infectious Disease"/>
            <person name="Wu L."/>
            <person name="Ma J."/>
        </authorList>
    </citation>
    <scope>NUCLEOTIDE SEQUENCE [LARGE SCALE GENOMIC DNA]</scope>
    <source>
        <strain evidence="3">CGMCC 1.10832</strain>
    </source>
</reference>
<dbReference type="Pfam" id="PF01797">
    <property type="entry name" value="Y1_Tnp"/>
    <property type="match status" value="1"/>
</dbReference>
<feature type="domain" description="Transposase IS200-like" evidence="1">
    <location>
        <begin position="9"/>
        <end position="149"/>
    </location>
</feature>
<comment type="caution">
    <text evidence="2">The sequence shown here is derived from an EMBL/GenBank/DDBJ whole genome shotgun (WGS) entry which is preliminary data.</text>
</comment>
<evidence type="ECO:0000259" key="1">
    <source>
        <dbReference type="SMART" id="SM01321"/>
    </source>
</evidence>
<dbReference type="InterPro" id="IPR052715">
    <property type="entry name" value="RAYT_transposase"/>
</dbReference>
<dbReference type="InterPro" id="IPR036515">
    <property type="entry name" value="Transposase_17_sf"/>
</dbReference>
<dbReference type="PANTHER" id="PTHR36966:SF1">
    <property type="entry name" value="REP-ASSOCIATED TYROSINE TRANSPOSASE"/>
    <property type="match status" value="1"/>
</dbReference>
<evidence type="ECO:0000313" key="2">
    <source>
        <dbReference type="EMBL" id="GGC42612.1"/>
    </source>
</evidence>
<sequence length="184" mass="21681">MSEKYKFNNPEGIYFVTCTIVYWIDLFARKEYSHIIIDTLRYYQKKRNLKIYAFCIMPSHLHLIISSNDSNESLGGIMRDFKKLSNKRIIEGISLLNESRKEWLLRAFQNAGKKLKRIKSNKVWQDGNRSIELDNNFILQQKLDYIHNNPVVSEIVEEAVDYKYSSAKEYASLRSGLLEIELLC</sequence>
<dbReference type="NCBIfam" id="NF047646">
    <property type="entry name" value="REP_Tyr_transpos"/>
    <property type="match status" value="1"/>
</dbReference>